<reference evidence="1 2" key="1">
    <citation type="submission" date="2019-06" db="EMBL/GenBank/DDBJ databases">
        <title>A novel bacterium of genus Amaricoccus, isolated from marine sediment.</title>
        <authorList>
            <person name="Huang H."/>
            <person name="Mo K."/>
            <person name="Hu Y."/>
        </authorList>
    </citation>
    <scope>NUCLEOTIDE SEQUENCE [LARGE SCALE GENOMIC DNA]</scope>
    <source>
        <strain evidence="1 2">HB172011</strain>
    </source>
</reference>
<dbReference type="Proteomes" id="UP000319255">
    <property type="component" value="Unassembled WGS sequence"/>
</dbReference>
<protein>
    <submittedName>
        <fullName evidence="1">Uncharacterized protein</fullName>
    </submittedName>
</protein>
<dbReference type="AlphaFoldDB" id="A0A501X128"/>
<name>A0A501X128_9RHOB</name>
<dbReference type="EMBL" id="VFRP01000002">
    <property type="protein sequence ID" value="TPE53056.1"/>
    <property type="molecule type" value="Genomic_DNA"/>
</dbReference>
<evidence type="ECO:0000313" key="1">
    <source>
        <dbReference type="EMBL" id="TPE53056.1"/>
    </source>
</evidence>
<keyword evidence="2" id="KW-1185">Reference proteome</keyword>
<accession>A0A501X128</accession>
<proteinExistence type="predicted"/>
<gene>
    <name evidence="1" type="ORF">FJM51_03250</name>
</gene>
<evidence type="ECO:0000313" key="2">
    <source>
        <dbReference type="Proteomes" id="UP000319255"/>
    </source>
</evidence>
<sequence>MPNLTDMDWNCLPGVAPNPGHYPAGFAVAPCRTAKIEFRGVEQPETLECAEDDAEFYTVFGLWDFGDGEALHDDTREECERRAEMLREFS</sequence>
<dbReference type="RefSeq" id="WP_140452677.1">
    <property type="nucleotide sequence ID" value="NZ_VFRP01000002.1"/>
</dbReference>
<organism evidence="1 2">
    <name type="scientific">Amaricoccus solimangrovi</name>
    <dbReference type="NCBI Taxonomy" id="2589815"/>
    <lineage>
        <taxon>Bacteria</taxon>
        <taxon>Pseudomonadati</taxon>
        <taxon>Pseudomonadota</taxon>
        <taxon>Alphaproteobacteria</taxon>
        <taxon>Rhodobacterales</taxon>
        <taxon>Paracoccaceae</taxon>
        <taxon>Amaricoccus</taxon>
    </lineage>
</organism>
<comment type="caution">
    <text evidence="1">The sequence shown here is derived from an EMBL/GenBank/DDBJ whole genome shotgun (WGS) entry which is preliminary data.</text>
</comment>